<evidence type="ECO:0000313" key="2">
    <source>
        <dbReference type="EMBL" id="GBP71948.1"/>
    </source>
</evidence>
<evidence type="ECO:0000256" key="1">
    <source>
        <dbReference type="SAM" id="MobiDB-lite"/>
    </source>
</evidence>
<sequence>MQNPRRVTAARACPPPPSRRLNYYQLCPHTSRSVRRQKRRSKGIPLPPVSRLLTGRMELLNPIQRRTSSGNRIIARGNDRGDTPAAVSRPFTFT</sequence>
<evidence type="ECO:0000313" key="3">
    <source>
        <dbReference type="Proteomes" id="UP000299102"/>
    </source>
</evidence>
<protein>
    <submittedName>
        <fullName evidence="2">Uncharacterized protein</fullName>
    </submittedName>
</protein>
<dbReference type="EMBL" id="BGZK01001127">
    <property type="protein sequence ID" value="GBP71948.1"/>
    <property type="molecule type" value="Genomic_DNA"/>
</dbReference>
<name>A0A4C1Y7R3_EUMVA</name>
<dbReference type="Proteomes" id="UP000299102">
    <property type="component" value="Unassembled WGS sequence"/>
</dbReference>
<accession>A0A4C1Y7R3</accession>
<proteinExistence type="predicted"/>
<feature type="region of interest" description="Disordered" evidence="1">
    <location>
        <begin position="69"/>
        <end position="94"/>
    </location>
</feature>
<organism evidence="2 3">
    <name type="scientific">Eumeta variegata</name>
    <name type="common">Bagworm moth</name>
    <name type="synonym">Eumeta japonica</name>
    <dbReference type="NCBI Taxonomy" id="151549"/>
    <lineage>
        <taxon>Eukaryota</taxon>
        <taxon>Metazoa</taxon>
        <taxon>Ecdysozoa</taxon>
        <taxon>Arthropoda</taxon>
        <taxon>Hexapoda</taxon>
        <taxon>Insecta</taxon>
        <taxon>Pterygota</taxon>
        <taxon>Neoptera</taxon>
        <taxon>Endopterygota</taxon>
        <taxon>Lepidoptera</taxon>
        <taxon>Glossata</taxon>
        <taxon>Ditrysia</taxon>
        <taxon>Tineoidea</taxon>
        <taxon>Psychidae</taxon>
        <taxon>Oiketicinae</taxon>
        <taxon>Eumeta</taxon>
    </lineage>
</organism>
<keyword evidence="3" id="KW-1185">Reference proteome</keyword>
<gene>
    <name evidence="2" type="ORF">EVAR_47894_1</name>
</gene>
<dbReference type="AlphaFoldDB" id="A0A4C1Y7R3"/>
<reference evidence="2 3" key="1">
    <citation type="journal article" date="2019" name="Commun. Biol.">
        <title>The bagworm genome reveals a unique fibroin gene that provides high tensile strength.</title>
        <authorList>
            <person name="Kono N."/>
            <person name="Nakamura H."/>
            <person name="Ohtoshi R."/>
            <person name="Tomita M."/>
            <person name="Numata K."/>
            <person name="Arakawa K."/>
        </authorList>
    </citation>
    <scope>NUCLEOTIDE SEQUENCE [LARGE SCALE GENOMIC DNA]</scope>
</reference>
<comment type="caution">
    <text evidence="2">The sequence shown here is derived from an EMBL/GenBank/DDBJ whole genome shotgun (WGS) entry which is preliminary data.</text>
</comment>